<name>A0A6A5VAY8_9PLEO</name>
<feature type="compositionally biased region" description="Polar residues" evidence="1">
    <location>
        <begin position="54"/>
        <end position="66"/>
    </location>
</feature>
<evidence type="ECO:0000259" key="2">
    <source>
        <dbReference type="Pfam" id="PF13298"/>
    </source>
</evidence>
<dbReference type="EMBL" id="ML976675">
    <property type="protein sequence ID" value="KAF1974295.1"/>
    <property type="molecule type" value="Genomic_DNA"/>
</dbReference>
<evidence type="ECO:0000256" key="1">
    <source>
        <dbReference type="SAM" id="MobiDB-lite"/>
    </source>
</evidence>
<reference evidence="3" key="1">
    <citation type="journal article" date="2020" name="Stud. Mycol.">
        <title>101 Dothideomycetes genomes: a test case for predicting lifestyles and emergence of pathogens.</title>
        <authorList>
            <person name="Haridas S."/>
            <person name="Albert R."/>
            <person name="Binder M."/>
            <person name="Bloem J."/>
            <person name="Labutti K."/>
            <person name="Salamov A."/>
            <person name="Andreopoulos B."/>
            <person name="Baker S."/>
            <person name="Barry K."/>
            <person name="Bills G."/>
            <person name="Bluhm B."/>
            <person name="Cannon C."/>
            <person name="Castanera R."/>
            <person name="Culley D."/>
            <person name="Daum C."/>
            <person name="Ezra D."/>
            <person name="Gonzalez J."/>
            <person name="Henrissat B."/>
            <person name="Kuo A."/>
            <person name="Liang C."/>
            <person name="Lipzen A."/>
            <person name="Lutzoni F."/>
            <person name="Magnuson J."/>
            <person name="Mondo S."/>
            <person name="Nolan M."/>
            <person name="Ohm R."/>
            <person name="Pangilinan J."/>
            <person name="Park H.-J."/>
            <person name="Ramirez L."/>
            <person name="Alfaro M."/>
            <person name="Sun H."/>
            <person name="Tritt A."/>
            <person name="Yoshinaga Y."/>
            <person name="Zwiers L.-H."/>
            <person name="Turgeon B."/>
            <person name="Goodwin S."/>
            <person name="Spatafora J."/>
            <person name="Crous P."/>
            <person name="Grigoriev I."/>
        </authorList>
    </citation>
    <scope>NUCLEOTIDE SEQUENCE</scope>
    <source>
        <strain evidence="3">CBS 107.79</strain>
    </source>
</reference>
<feature type="compositionally biased region" description="Acidic residues" evidence="1">
    <location>
        <begin position="309"/>
        <end position="320"/>
    </location>
</feature>
<evidence type="ECO:0000313" key="4">
    <source>
        <dbReference type="Proteomes" id="UP000800036"/>
    </source>
</evidence>
<dbReference type="PANTHER" id="PTHR39465:SF1">
    <property type="entry name" value="DNA LIGASE D 3'-PHOSPHOESTERASE DOMAIN-CONTAINING PROTEIN"/>
    <property type="match status" value="1"/>
</dbReference>
<feature type="region of interest" description="Disordered" evidence="1">
    <location>
        <begin position="212"/>
        <end position="247"/>
    </location>
</feature>
<feature type="domain" description="DNA ligase D 3'-phosphoesterase" evidence="2">
    <location>
        <begin position="132"/>
        <end position="274"/>
    </location>
</feature>
<accession>A0A6A5VAY8</accession>
<gene>
    <name evidence="3" type="ORF">BU23DRAFT_553366</name>
</gene>
<feature type="region of interest" description="Disordered" evidence="1">
    <location>
        <begin position="28"/>
        <end position="67"/>
    </location>
</feature>
<dbReference type="Pfam" id="PF13298">
    <property type="entry name" value="LigD_N"/>
    <property type="match status" value="1"/>
</dbReference>
<dbReference type="InterPro" id="IPR014144">
    <property type="entry name" value="LigD_PE_domain"/>
</dbReference>
<evidence type="ECO:0000313" key="3">
    <source>
        <dbReference type="EMBL" id="KAF1974295.1"/>
    </source>
</evidence>
<keyword evidence="4" id="KW-1185">Reference proteome</keyword>
<feature type="region of interest" description="Disordered" evidence="1">
    <location>
        <begin position="283"/>
        <end position="320"/>
    </location>
</feature>
<organism evidence="3 4">
    <name type="scientific">Bimuria novae-zelandiae CBS 107.79</name>
    <dbReference type="NCBI Taxonomy" id="1447943"/>
    <lineage>
        <taxon>Eukaryota</taxon>
        <taxon>Fungi</taxon>
        <taxon>Dikarya</taxon>
        <taxon>Ascomycota</taxon>
        <taxon>Pezizomycotina</taxon>
        <taxon>Dothideomycetes</taxon>
        <taxon>Pleosporomycetidae</taxon>
        <taxon>Pleosporales</taxon>
        <taxon>Massarineae</taxon>
        <taxon>Didymosphaeriaceae</taxon>
        <taxon>Bimuria</taxon>
    </lineage>
</organism>
<sequence>MHIFDTPEAGLVGSTNVTASKLLTQIPMPSTLTRDISPPPRLSKRRKTSEAAASASNAQRNENDVPSFTAEPRLAAVEAGRTKIEAHLAYFKERLSQICRAPGKDMALISIEDWTSLYEASEHEYGNHFVVHQHNHPISGVHYDLRLQFSKSSSMSFAVPKGLPGNPNSKSLGRMAIETRVHNLWNHLIEAASARTGSLLIWDTGTYKVLPRKKSMEGPSSPQTTDDDSDTDAKVTASKPPNTEAENTKLIEAFQSRYIRLRLNGVRLPKNYTITLRLPSANDFGKPWQAPKRRQRSLKASNAAQSNDSEVEEGVGEADVAQEEVQDDIDTDEEDAQTRLNNAYPGSINSIGSVHQRKWFILLDRASSGFIQEKETGKWVRRGSKDGEGFEPFLVRGREFERSVVTARLARQVENDEGMQGYVGRSGWIGITR</sequence>
<dbReference type="AlphaFoldDB" id="A0A6A5VAY8"/>
<proteinExistence type="predicted"/>
<dbReference type="PANTHER" id="PTHR39465">
    <property type="entry name" value="DNA LIGASE D, 3'-PHOSPHOESTERASE DOMAIN"/>
    <property type="match status" value="1"/>
</dbReference>
<dbReference type="OrthoDB" id="2588098at2759"/>
<feature type="compositionally biased region" description="Polar residues" evidence="1">
    <location>
        <begin position="298"/>
        <end position="308"/>
    </location>
</feature>
<protein>
    <recommendedName>
        <fullName evidence="2">DNA ligase D 3'-phosphoesterase domain-containing protein</fullName>
    </recommendedName>
</protein>
<dbReference type="Proteomes" id="UP000800036">
    <property type="component" value="Unassembled WGS sequence"/>
</dbReference>